<dbReference type="PANTHER" id="PTHR41795:SF1">
    <property type="entry name" value="EXOPOLYSACCHARIDE SYNTHESIS PROTEIN"/>
    <property type="match status" value="1"/>
</dbReference>
<accession>A0A1X6YWL8</accession>
<dbReference type="InterPro" id="IPR010331">
    <property type="entry name" value="ExoD"/>
</dbReference>
<dbReference type="OrthoDB" id="7949130at2"/>
<dbReference type="PIRSF" id="PIRSF033239">
    <property type="entry name" value="ExoD"/>
    <property type="match status" value="1"/>
</dbReference>
<keyword evidence="1" id="KW-0472">Membrane</keyword>
<proteinExistence type="predicted"/>
<protein>
    <submittedName>
        <fullName evidence="2">Exopolysaccharide synthesis, ExoD</fullName>
    </submittedName>
</protein>
<gene>
    <name evidence="2" type="ORF">ROH8110_01589</name>
</gene>
<keyword evidence="1" id="KW-1133">Transmembrane helix</keyword>
<keyword evidence="1" id="KW-0812">Transmembrane</keyword>
<evidence type="ECO:0000313" key="2">
    <source>
        <dbReference type="EMBL" id="SLN33148.1"/>
    </source>
</evidence>
<organism evidence="2 3">
    <name type="scientific">Roseovarius halotolerans</name>
    <dbReference type="NCBI Taxonomy" id="505353"/>
    <lineage>
        <taxon>Bacteria</taxon>
        <taxon>Pseudomonadati</taxon>
        <taxon>Pseudomonadota</taxon>
        <taxon>Alphaproteobacteria</taxon>
        <taxon>Rhodobacterales</taxon>
        <taxon>Roseobacteraceae</taxon>
        <taxon>Roseovarius</taxon>
    </lineage>
</organism>
<dbReference type="Proteomes" id="UP000193207">
    <property type="component" value="Unassembled WGS sequence"/>
</dbReference>
<reference evidence="2 3" key="1">
    <citation type="submission" date="2017-03" db="EMBL/GenBank/DDBJ databases">
        <authorList>
            <person name="Afonso C.L."/>
            <person name="Miller P.J."/>
            <person name="Scott M.A."/>
            <person name="Spackman E."/>
            <person name="Goraichik I."/>
            <person name="Dimitrov K.M."/>
            <person name="Suarez D.L."/>
            <person name="Swayne D.E."/>
        </authorList>
    </citation>
    <scope>NUCLEOTIDE SEQUENCE [LARGE SCALE GENOMIC DNA]</scope>
    <source>
        <strain evidence="2 3">CECT 8110</strain>
    </source>
</reference>
<dbReference type="PANTHER" id="PTHR41795">
    <property type="entry name" value="EXOPOLYSACCHARIDE SYNTHESIS PROTEIN"/>
    <property type="match status" value="1"/>
</dbReference>
<sequence>MQAAEPGKDVKARDPAHERGLVALVDMIDRETGDGHVTVGDIIDLLGSRSLIPLLLLPCLAMVSPLSAVPGVPSLLSAIVGLVAVQLLLGRSPLWLPRVLLKRSLHADRISLMVRRLRPSLAWLDGVLCERAAFLTQRPANLPALCVFCVVSFFMPAIEFVPFLTTTLASAMTLFAVALFTRDGLLMLAGYALVGLGAALIVQTVNALG</sequence>
<dbReference type="RefSeq" id="WP_085817226.1">
    <property type="nucleotide sequence ID" value="NZ_FWFU01000002.1"/>
</dbReference>
<dbReference type="AlphaFoldDB" id="A0A1X6YWL8"/>
<feature type="transmembrane region" description="Helical" evidence="1">
    <location>
        <begin position="188"/>
        <end position="208"/>
    </location>
</feature>
<feature type="transmembrane region" description="Helical" evidence="1">
    <location>
        <begin position="163"/>
        <end position="181"/>
    </location>
</feature>
<dbReference type="EMBL" id="FWFU01000002">
    <property type="protein sequence ID" value="SLN33148.1"/>
    <property type="molecule type" value="Genomic_DNA"/>
</dbReference>
<keyword evidence="3" id="KW-1185">Reference proteome</keyword>
<evidence type="ECO:0000313" key="3">
    <source>
        <dbReference type="Proteomes" id="UP000193207"/>
    </source>
</evidence>
<name>A0A1X6YWL8_9RHOB</name>
<dbReference type="Pfam" id="PF06055">
    <property type="entry name" value="ExoD"/>
    <property type="match status" value="1"/>
</dbReference>
<evidence type="ECO:0000256" key="1">
    <source>
        <dbReference type="SAM" id="Phobius"/>
    </source>
</evidence>